<evidence type="ECO:0000259" key="2">
    <source>
        <dbReference type="Pfam" id="PF14303"/>
    </source>
</evidence>
<feature type="domain" description="No apical meristem-associated C-terminal" evidence="2">
    <location>
        <begin position="202"/>
        <end position="359"/>
    </location>
</feature>
<name>A0A2N5TDL6_9BASI</name>
<dbReference type="Pfam" id="PF14303">
    <property type="entry name" value="NAM-associated"/>
    <property type="match status" value="1"/>
</dbReference>
<dbReference type="InterPro" id="IPR029466">
    <property type="entry name" value="NAM-associated_C"/>
</dbReference>
<evidence type="ECO:0000313" key="4">
    <source>
        <dbReference type="Proteomes" id="UP000235392"/>
    </source>
</evidence>
<protein>
    <recommendedName>
        <fullName evidence="2">No apical meristem-associated C-terminal domain-containing protein</fullName>
    </recommendedName>
</protein>
<dbReference type="Proteomes" id="UP000235392">
    <property type="component" value="Unassembled WGS sequence"/>
</dbReference>
<organism evidence="3 4">
    <name type="scientific">Puccinia coronata f. sp. avenae</name>
    <dbReference type="NCBI Taxonomy" id="200324"/>
    <lineage>
        <taxon>Eukaryota</taxon>
        <taxon>Fungi</taxon>
        <taxon>Dikarya</taxon>
        <taxon>Basidiomycota</taxon>
        <taxon>Pucciniomycotina</taxon>
        <taxon>Pucciniomycetes</taxon>
        <taxon>Pucciniales</taxon>
        <taxon>Pucciniaceae</taxon>
        <taxon>Puccinia</taxon>
    </lineage>
</organism>
<feature type="compositionally biased region" description="Basic residues" evidence="1">
    <location>
        <begin position="59"/>
        <end position="68"/>
    </location>
</feature>
<proteinExistence type="predicted"/>
<dbReference type="PANTHER" id="PTHR45125:SF3">
    <property type="entry name" value="NO-APICAL-MERISTEM-ASSOCIATED CARBOXY-TERMINAL DOMAIN PROTEIN"/>
    <property type="match status" value="1"/>
</dbReference>
<evidence type="ECO:0000256" key="1">
    <source>
        <dbReference type="SAM" id="MobiDB-lite"/>
    </source>
</evidence>
<dbReference type="EMBL" id="PGCI01000629">
    <property type="protein sequence ID" value="PLW23592.1"/>
    <property type="molecule type" value="Genomic_DNA"/>
</dbReference>
<accession>A0A2N5TDL6</accession>
<dbReference type="AlphaFoldDB" id="A0A2N5TDL6"/>
<reference evidence="3 4" key="1">
    <citation type="submission" date="2017-11" db="EMBL/GenBank/DDBJ databases">
        <title>De novo assembly and phasing of dikaryotic genomes from two isolates of Puccinia coronata f. sp. avenae, the causal agent of oat crown rust.</title>
        <authorList>
            <person name="Miller M.E."/>
            <person name="Zhang Y."/>
            <person name="Omidvar V."/>
            <person name="Sperschneider J."/>
            <person name="Schwessinger B."/>
            <person name="Raley C."/>
            <person name="Palmer J.M."/>
            <person name="Garnica D."/>
            <person name="Upadhyaya N."/>
            <person name="Rathjen J."/>
            <person name="Taylor J.M."/>
            <person name="Park R.F."/>
            <person name="Dodds P.N."/>
            <person name="Hirsch C.D."/>
            <person name="Kianian S.F."/>
            <person name="Figueroa M."/>
        </authorList>
    </citation>
    <scope>NUCLEOTIDE SEQUENCE [LARGE SCALE GENOMIC DNA]</scope>
    <source>
        <strain evidence="3">12SD80</strain>
    </source>
</reference>
<evidence type="ECO:0000313" key="3">
    <source>
        <dbReference type="EMBL" id="PLW23592.1"/>
    </source>
</evidence>
<gene>
    <name evidence="3" type="ORF">PCASD_11395</name>
</gene>
<feature type="region of interest" description="Disordered" evidence="1">
    <location>
        <begin position="1"/>
        <end position="102"/>
    </location>
</feature>
<sequence>MVTPLPLDPALESMMEDTDDGNQYLLNSGKTVQKRPSCAKEEATKTKKKAVAKAQNNAKTKKVKKTAKKQAGDNEDNTKNKTDGGDSNDEEDSKKRTRARNYHEDEDLQLCTSWLKTTEDGRKETDQTGNAFWSTVAKHYSKHMPDPEQSAKSLKNRWGIIQQAVNKFHGCVQQINHWNLRGTSSTNRNSMAVTFYSKLQGKPFTFTACYEVLRKSAKWHDYCLALEKKSKPKKPATNVPSSPTPGLIPSSNSGLAIIKLDSDGSGNETTRTLPERAIGQKKSKVAYQDQQLELSNHKHLKKMALAHSEIANVAKKQQETLKWQNHNLQRLANKAIMNKDLTGESKVVRKFYEMEQKKIMAWLEGEMEKVAKS</sequence>
<comment type="caution">
    <text evidence="3">The sequence shown here is derived from an EMBL/GenBank/DDBJ whole genome shotgun (WGS) entry which is preliminary data.</text>
</comment>
<feature type="compositionally biased region" description="Basic and acidic residues" evidence="1">
    <location>
        <begin position="70"/>
        <end position="84"/>
    </location>
</feature>
<dbReference type="PANTHER" id="PTHR45125">
    <property type="entry name" value="F21J9.4-RELATED"/>
    <property type="match status" value="1"/>
</dbReference>